<dbReference type="SUPFAM" id="SSF53686">
    <property type="entry name" value="Tryptophan synthase beta subunit-like PLP-dependent enzymes"/>
    <property type="match status" value="1"/>
</dbReference>
<dbReference type="Gene3D" id="3.40.50.1100">
    <property type="match status" value="2"/>
</dbReference>
<dbReference type="Pfam" id="PF13535">
    <property type="entry name" value="ATP-grasp_4"/>
    <property type="match status" value="1"/>
</dbReference>
<dbReference type="PANTHER" id="PTHR10314">
    <property type="entry name" value="CYSTATHIONINE BETA-SYNTHASE"/>
    <property type="match status" value="1"/>
</dbReference>
<comment type="caution">
    <text evidence="5">The sequence shown here is derived from an EMBL/GenBank/DDBJ whole genome shotgun (WGS) entry which is preliminary data.</text>
</comment>
<dbReference type="Gene3D" id="3.30.470.20">
    <property type="entry name" value="ATP-grasp fold, B domain"/>
    <property type="match status" value="1"/>
</dbReference>
<evidence type="ECO:0000256" key="1">
    <source>
        <dbReference type="ARBA" id="ARBA00001933"/>
    </source>
</evidence>
<dbReference type="InterPro" id="IPR011761">
    <property type="entry name" value="ATP-grasp"/>
</dbReference>
<proteinExistence type="predicted"/>
<evidence type="ECO:0000256" key="3">
    <source>
        <dbReference type="PROSITE-ProRule" id="PRU00409"/>
    </source>
</evidence>
<keyword evidence="3" id="KW-0067">ATP-binding</keyword>
<dbReference type="InterPro" id="IPR050214">
    <property type="entry name" value="Cys_Synth/Cystath_Beta-Synth"/>
</dbReference>
<name>A0A5M9WT09_PAEAM</name>
<dbReference type="GO" id="GO:1901605">
    <property type="term" value="P:alpha-amino acid metabolic process"/>
    <property type="evidence" value="ECO:0007669"/>
    <property type="project" value="UniProtKB-ARBA"/>
</dbReference>
<evidence type="ECO:0000313" key="6">
    <source>
        <dbReference type="Proteomes" id="UP000323664"/>
    </source>
</evidence>
<feature type="domain" description="ATP-grasp" evidence="4">
    <location>
        <begin position="457"/>
        <end position="656"/>
    </location>
</feature>
<dbReference type="Pfam" id="PF18603">
    <property type="entry name" value="LAL_C2"/>
    <property type="match status" value="1"/>
</dbReference>
<comment type="cofactor">
    <cofactor evidence="1">
        <name>pyridoxal 5'-phosphate</name>
        <dbReference type="ChEBI" id="CHEBI:597326"/>
    </cofactor>
</comment>
<accession>A0A5M9WT09</accession>
<dbReference type="InterPro" id="IPR036052">
    <property type="entry name" value="TrpB-like_PALP_sf"/>
</dbReference>
<dbReference type="AlphaFoldDB" id="A0A5M9WT09"/>
<dbReference type="InterPro" id="IPR040570">
    <property type="entry name" value="LAL_C2"/>
</dbReference>
<keyword evidence="3" id="KW-0547">Nucleotide-binding</keyword>
<dbReference type="InterPro" id="IPR001926">
    <property type="entry name" value="TrpB-like_PALP"/>
</dbReference>
<gene>
    <name evidence="5" type="ORF">EC604_13075</name>
</gene>
<dbReference type="Proteomes" id="UP000323664">
    <property type="component" value="Unassembled WGS sequence"/>
</dbReference>
<dbReference type="GO" id="GO:0005524">
    <property type="term" value="F:ATP binding"/>
    <property type="evidence" value="ECO:0007669"/>
    <property type="project" value="UniProtKB-UniRule"/>
</dbReference>
<evidence type="ECO:0000256" key="2">
    <source>
        <dbReference type="ARBA" id="ARBA00022898"/>
    </source>
</evidence>
<dbReference type="PROSITE" id="PS50975">
    <property type="entry name" value="ATP_GRASP"/>
    <property type="match status" value="1"/>
</dbReference>
<dbReference type="Pfam" id="PF00291">
    <property type="entry name" value="PALP"/>
    <property type="match status" value="1"/>
</dbReference>
<dbReference type="EMBL" id="RIAS01000006">
    <property type="protein sequence ID" value="KAA8784780.1"/>
    <property type="molecule type" value="Genomic_DNA"/>
</dbReference>
<dbReference type="GO" id="GO:0046872">
    <property type="term" value="F:metal ion binding"/>
    <property type="evidence" value="ECO:0007669"/>
    <property type="project" value="InterPro"/>
</dbReference>
<dbReference type="CDD" id="cd01561">
    <property type="entry name" value="CBS_like"/>
    <property type="match status" value="1"/>
</dbReference>
<dbReference type="SUPFAM" id="SSF56059">
    <property type="entry name" value="Glutathione synthetase ATP-binding domain-like"/>
    <property type="match status" value="1"/>
</dbReference>
<evidence type="ECO:0000259" key="4">
    <source>
        <dbReference type="PROSITE" id="PS50975"/>
    </source>
</evidence>
<keyword evidence="2" id="KW-0663">Pyridoxal phosphate</keyword>
<protein>
    <submittedName>
        <fullName evidence="5">Pyridoxal-phosphate dependent enzyme</fullName>
    </submittedName>
</protein>
<sequence>MIENMVGMIGNTPLIQLKVNASPVHPGKCFAKLELMNPFGMKDRVAKRVIECAKKSGVLKEGAPIIESSSGTMACGLALVGRCMGHPVHIVTDPRIDRVTHAKLESLGCKIHIVSKMGAEGGWQSARLEMLNSLLLQYPDAFWPRQYENPENPNAYEDMAMEIVKDIGKVDILVGSVGSGGSLSGTAQTLKKYNPNLKVVAVDAVGSVIFGQPDHPGRLQGGLGNSLIAPNVNFNIIDEVHWLNDEEAFNATLQLAYQEQIFAGNSSGSAYHVAKWLAAQAEESCNVVAIFPDRGDRYANSIYNQEYYGKNNLLIGRIQTEPKCIELNTVADSWSYASLPKNQASKCLVFIESNTTGTGMQALQKARDLNYEPVLMARNPDMYRNLNHDLCAVITAETNDKASLYQALMKENIPSIVGIMTTSDFYLETAAEMAGYFELKSNSRDSIHICRNKALFREKLNAYSLKQPKYDIITSEFELYSLQSKIEFPCVCKVADDSGSNNVLLCSSWEELEEHALKILKMEFNGRGQRTVQTVLVEEYIEGPEFSVEMFSWDGVAECIGITEKTVTGSPYFVEHAHIFPAKMSKETEHHIIDMVTSTLQAVKFTYGASHTEIKLTDRGAYIIETNARLPGGMIPELVRNSTGIDLLNSQILCSVGIKPEFKNENLGVSGIYFLTVKESGILRSINNLKAIQGMVEVKSISVYVNEGDAVQVPENFSHRIGHVIVAGNSYEEVKQLLKQIEQLITYSVDPLPADQRTLISNG</sequence>
<evidence type="ECO:0000313" key="5">
    <source>
        <dbReference type="EMBL" id="KAA8784780.1"/>
    </source>
</evidence>
<reference evidence="5 6" key="1">
    <citation type="journal article" date="2019" name="J. Ind. Microbiol. Biotechnol.">
        <title>Paenibacillus amylolyticus 27C64 has a diverse set of carbohydrate-active enzymes and complete pectin deconstruction system.</title>
        <authorList>
            <person name="Keggi C."/>
            <person name="Doran-Peterson J."/>
        </authorList>
    </citation>
    <scope>NUCLEOTIDE SEQUENCE [LARGE SCALE GENOMIC DNA]</scope>
    <source>
        <strain evidence="5 6">27C64</strain>
    </source>
</reference>
<dbReference type="OrthoDB" id="9808024at2"/>
<organism evidence="5 6">
    <name type="scientific">Paenibacillus amylolyticus</name>
    <dbReference type="NCBI Taxonomy" id="1451"/>
    <lineage>
        <taxon>Bacteria</taxon>
        <taxon>Bacillati</taxon>
        <taxon>Bacillota</taxon>
        <taxon>Bacilli</taxon>
        <taxon>Bacillales</taxon>
        <taxon>Paenibacillaceae</taxon>
        <taxon>Paenibacillus</taxon>
    </lineage>
</organism>